<evidence type="ECO:0000313" key="2">
    <source>
        <dbReference type="EMBL" id="SZX76841.1"/>
    </source>
</evidence>
<dbReference type="AlphaFoldDB" id="A0A383WLE1"/>
<gene>
    <name evidence="2" type="ORF">BQ4739_LOCUS17209</name>
    <name evidence="3" type="ORF">BQ4739_LOCUS18582</name>
</gene>
<dbReference type="PROSITE" id="PS51257">
    <property type="entry name" value="PROKAR_LIPOPROTEIN"/>
    <property type="match status" value="1"/>
</dbReference>
<name>A0A383WLE1_TETOB</name>
<accession>A0A383WLE1</accession>
<feature type="signal peptide" evidence="1">
    <location>
        <begin position="1"/>
        <end position="31"/>
    </location>
</feature>
<protein>
    <recommendedName>
        <fullName evidence="5">TNFR-Cys domain-containing protein</fullName>
    </recommendedName>
</protein>
<feature type="chain" id="PRO_5036072876" description="TNFR-Cys domain-containing protein" evidence="1">
    <location>
        <begin position="32"/>
        <end position="507"/>
    </location>
</feature>
<dbReference type="EMBL" id="FNXT01001267">
    <property type="protein sequence ID" value="SZX76841.1"/>
    <property type="molecule type" value="Genomic_DNA"/>
</dbReference>
<organism evidence="3 4">
    <name type="scientific">Tetradesmus obliquus</name>
    <name type="common">Green alga</name>
    <name type="synonym">Acutodesmus obliquus</name>
    <dbReference type="NCBI Taxonomy" id="3088"/>
    <lineage>
        <taxon>Eukaryota</taxon>
        <taxon>Viridiplantae</taxon>
        <taxon>Chlorophyta</taxon>
        <taxon>core chlorophytes</taxon>
        <taxon>Chlorophyceae</taxon>
        <taxon>CS clade</taxon>
        <taxon>Sphaeropleales</taxon>
        <taxon>Scenedesmaceae</taxon>
        <taxon>Tetradesmus</taxon>
    </lineage>
</organism>
<evidence type="ECO:0000256" key="1">
    <source>
        <dbReference type="SAM" id="SignalP"/>
    </source>
</evidence>
<keyword evidence="4" id="KW-1185">Reference proteome</keyword>
<dbReference type="EMBL" id="FNXT01001313">
    <property type="protein sequence ID" value="SZX78280.1"/>
    <property type="molecule type" value="Genomic_DNA"/>
</dbReference>
<evidence type="ECO:0000313" key="4">
    <source>
        <dbReference type="Proteomes" id="UP000256970"/>
    </source>
</evidence>
<dbReference type="Proteomes" id="UP000256970">
    <property type="component" value="Unassembled WGS sequence"/>
</dbReference>
<sequence length="507" mass="52921">MHERHSRCSNSWRQTLALQLLCLLLASSCHGLGTELPPARTLTAITQQDGNSSSSGAEAAQNSGECTQLKQLTCRLTGHSCQAGICTEAAAGIPPAGAASPAPGKQPSKQPAGGSCKIHTDCAATAPYCIAGKCRANCTADVQCRSVSPEQPFCLQGKCRAQQCFWDKHCSSRPDMGSRKFCVDVAGAKRCRQCGRDSHCSSINPRRAACLARNSTCVQCLTTQHCSKLAASGFLGPNTTPDRVECKSMRCMRTIDPQANTSTACNSTADCKCTADEQCGSNGRCMLDFSCQECVSDGDCAALPGVFPGAAATCQAGKCTECAADADCAKYKYRFGPQPFCSAGRCVECSGSRPCPLGMHKANGTCQAGRCKECSVDTDCPKKLLSPGGICQTNLAVPAFGKCVECREDVNCKFLMTPGKSLMCAADEGGCEICMTDQDCIGFAGVSGMGPYCHERKCSVKGRSCSVASDCTYSGPCYGMAECPSPSCAAGECDSGLSGLDEVVPGL</sequence>
<proteinExistence type="predicted"/>
<evidence type="ECO:0008006" key="5">
    <source>
        <dbReference type="Google" id="ProtNLM"/>
    </source>
</evidence>
<keyword evidence="1" id="KW-0732">Signal</keyword>
<evidence type="ECO:0000313" key="3">
    <source>
        <dbReference type="EMBL" id="SZX78280.1"/>
    </source>
</evidence>
<reference evidence="3 4" key="1">
    <citation type="submission" date="2016-10" db="EMBL/GenBank/DDBJ databases">
        <authorList>
            <person name="Cai Z."/>
        </authorList>
    </citation>
    <scope>NUCLEOTIDE SEQUENCE [LARGE SCALE GENOMIC DNA]</scope>
</reference>